<proteinExistence type="predicted"/>
<sequence>MASWEALSFTRGLVSSGCGRSVGDCSTCVKIEGLLACVSRSEQVDGGGAVD</sequence>
<protein>
    <submittedName>
        <fullName evidence="1">Uncharacterized protein</fullName>
    </submittedName>
</protein>
<organism evidence="1 2">
    <name type="scientific">Nitrospira defluvii</name>
    <dbReference type="NCBI Taxonomy" id="330214"/>
    <lineage>
        <taxon>Bacteria</taxon>
        <taxon>Pseudomonadati</taxon>
        <taxon>Nitrospirota</taxon>
        <taxon>Nitrospiria</taxon>
        <taxon>Nitrospirales</taxon>
        <taxon>Nitrospiraceae</taxon>
        <taxon>Nitrospira</taxon>
    </lineage>
</organism>
<keyword evidence="2" id="KW-1185">Reference proteome</keyword>
<accession>A0ABM8RNI9</accession>
<comment type="caution">
    <text evidence="1">The sequence shown here is derived from an EMBL/GenBank/DDBJ whole genome shotgun (WGS) entry which is preliminary data.</text>
</comment>
<name>A0ABM8RNI9_9BACT</name>
<evidence type="ECO:0000313" key="1">
    <source>
        <dbReference type="EMBL" id="CAE6762813.1"/>
    </source>
</evidence>
<gene>
    <name evidence="1" type="ORF">NSPZN2_30727</name>
</gene>
<evidence type="ECO:0000313" key="2">
    <source>
        <dbReference type="Proteomes" id="UP000675880"/>
    </source>
</evidence>
<dbReference type="Proteomes" id="UP000675880">
    <property type="component" value="Unassembled WGS sequence"/>
</dbReference>
<dbReference type="EMBL" id="CAJNBJ010000016">
    <property type="protein sequence ID" value="CAE6762813.1"/>
    <property type="molecule type" value="Genomic_DNA"/>
</dbReference>
<reference evidence="1 2" key="1">
    <citation type="submission" date="2021-02" db="EMBL/GenBank/DDBJ databases">
        <authorList>
            <person name="Han P."/>
        </authorList>
    </citation>
    <scope>NUCLEOTIDE SEQUENCE [LARGE SCALE GENOMIC DNA]</scope>
    <source>
        <strain evidence="1">Candidatus Nitrospira sp. ZN2</strain>
    </source>
</reference>